<dbReference type="SUPFAM" id="SSF88723">
    <property type="entry name" value="PIN domain-like"/>
    <property type="match status" value="1"/>
</dbReference>
<feature type="domain" description="PIN" evidence="1">
    <location>
        <begin position="4"/>
        <end position="117"/>
    </location>
</feature>
<evidence type="ECO:0000313" key="3">
    <source>
        <dbReference type="Proteomes" id="UP000199672"/>
    </source>
</evidence>
<proteinExistence type="predicted"/>
<dbReference type="Gene3D" id="3.40.50.1010">
    <property type="entry name" value="5'-nuclease"/>
    <property type="match status" value="1"/>
</dbReference>
<dbReference type="InterPro" id="IPR029060">
    <property type="entry name" value="PIN-like_dom_sf"/>
</dbReference>
<dbReference type="Proteomes" id="UP000199672">
    <property type="component" value="Unassembled WGS sequence"/>
</dbReference>
<protein>
    <submittedName>
        <fullName evidence="2">Predicted nucleic acid-binding protein, contains PIN domain</fullName>
    </submittedName>
</protein>
<dbReference type="AlphaFoldDB" id="A0A1I1UXE7"/>
<sequence length="137" mass="15934">MKNVFIDTNILMDIFANRQPFVHNSLKIYTLGVDKKIKLYSTSNTIITLHYLLKRLIPEEKIRMALDEITQNIEIIPIDVNIIKKSLKSNHKDFEDAIQITSAQSINSMDCIITRDLKDFKFSEINVFTPDEFLNTL</sequence>
<evidence type="ECO:0000313" key="2">
    <source>
        <dbReference type="EMBL" id="SFD75456.1"/>
    </source>
</evidence>
<dbReference type="InterPro" id="IPR002716">
    <property type="entry name" value="PIN_dom"/>
</dbReference>
<reference evidence="3" key="1">
    <citation type="submission" date="2016-10" db="EMBL/GenBank/DDBJ databases">
        <authorList>
            <person name="Varghese N."/>
            <person name="Submissions S."/>
        </authorList>
    </citation>
    <scope>NUCLEOTIDE SEQUENCE [LARGE SCALE GENOMIC DNA]</scope>
    <source>
        <strain evidence="3">CGMCC 1.10370</strain>
    </source>
</reference>
<dbReference type="RefSeq" id="WP_091496700.1">
    <property type="nucleotide sequence ID" value="NZ_FOMH01000011.1"/>
</dbReference>
<name>A0A1I1UXE7_9FLAO</name>
<keyword evidence="3" id="KW-1185">Reference proteome</keyword>
<evidence type="ECO:0000259" key="1">
    <source>
        <dbReference type="Pfam" id="PF13470"/>
    </source>
</evidence>
<dbReference type="EMBL" id="FOMH01000011">
    <property type="protein sequence ID" value="SFD75456.1"/>
    <property type="molecule type" value="Genomic_DNA"/>
</dbReference>
<organism evidence="2 3">
    <name type="scientific">Flavobacterium phragmitis</name>
    <dbReference type="NCBI Taxonomy" id="739143"/>
    <lineage>
        <taxon>Bacteria</taxon>
        <taxon>Pseudomonadati</taxon>
        <taxon>Bacteroidota</taxon>
        <taxon>Flavobacteriia</taxon>
        <taxon>Flavobacteriales</taxon>
        <taxon>Flavobacteriaceae</taxon>
        <taxon>Flavobacterium</taxon>
    </lineage>
</organism>
<accession>A0A1I1UXE7</accession>
<dbReference type="STRING" id="739143.SAMN05216297_111235"/>
<gene>
    <name evidence="2" type="ORF">SAMN05216297_111235</name>
</gene>
<dbReference type="OrthoDB" id="1148871at2"/>
<dbReference type="Pfam" id="PF13470">
    <property type="entry name" value="PIN_3"/>
    <property type="match status" value="1"/>
</dbReference>